<sequence>MAVIKEIREQAPGTGAYKLFLMLKSTFADKMVGRDKFYKLMRTHQLMLPPMRRRHTTNSNHNYRKYKNLVKEFVPTAPNQLWVADITYVDTDEGVCYLHLITDAFTHEIIGWVVSDTLLAINTQEALEQAICQADAESLLHLIHHSDRGSQYCCNAYVNRLKEIGARISMTEDYKPTDNAIAERVNGIVKQEWLYRMKRPKNLAALKNIMKGIVKFYNEERLHYSNGMLTPKVMREKHSLEASRLQP</sequence>
<dbReference type="PANTHER" id="PTHR46889">
    <property type="entry name" value="TRANSPOSASE INSF FOR INSERTION SEQUENCE IS3B-RELATED"/>
    <property type="match status" value="1"/>
</dbReference>
<dbReference type="OrthoDB" id="9815231at2"/>
<proteinExistence type="predicted"/>
<protein>
    <submittedName>
        <fullName evidence="2">IS3 family transposase</fullName>
    </submittedName>
</protein>
<dbReference type="InterPro" id="IPR012337">
    <property type="entry name" value="RNaseH-like_sf"/>
</dbReference>
<evidence type="ECO:0000313" key="3">
    <source>
        <dbReference type="Proteomes" id="UP000297872"/>
    </source>
</evidence>
<keyword evidence="3" id="KW-1185">Reference proteome</keyword>
<reference evidence="2 3" key="1">
    <citation type="submission" date="2019-02" db="EMBL/GenBank/DDBJ databases">
        <title>Draft Genome Sequence of the Prevotella sp. BCRC 81118, Isolated from Human Feces.</title>
        <authorList>
            <person name="Huang C.-H."/>
        </authorList>
    </citation>
    <scope>NUCLEOTIDE SEQUENCE [LARGE SCALE GENOMIC DNA]</scope>
    <source>
        <strain evidence="2 3">BCRC 81118</strain>
    </source>
</reference>
<dbReference type="InterPro" id="IPR048020">
    <property type="entry name" value="Transpos_IS3"/>
</dbReference>
<feature type="domain" description="Integrase catalytic" evidence="1">
    <location>
        <begin position="74"/>
        <end position="239"/>
    </location>
</feature>
<dbReference type="PANTHER" id="PTHR46889:SF5">
    <property type="entry name" value="INTEGRASE PROTEIN"/>
    <property type="match status" value="1"/>
</dbReference>
<dbReference type="Gene3D" id="3.30.420.10">
    <property type="entry name" value="Ribonuclease H-like superfamily/Ribonuclease H"/>
    <property type="match status" value="1"/>
</dbReference>
<name>A0A4Y8UJV9_9BACT</name>
<dbReference type="NCBIfam" id="NF033516">
    <property type="entry name" value="transpos_IS3"/>
    <property type="match status" value="1"/>
</dbReference>
<dbReference type="Pfam" id="PF00665">
    <property type="entry name" value="rve"/>
    <property type="match status" value="1"/>
</dbReference>
<dbReference type="InterPro" id="IPR036397">
    <property type="entry name" value="RNaseH_sf"/>
</dbReference>
<evidence type="ECO:0000259" key="1">
    <source>
        <dbReference type="PROSITE" id="PS50994"/>
    </source>
</evidence>
<dbReference type="PROSITE" id="PS50994">
    <property type="entry name" value="INTEGRASE"/>
    <property type="match status" value="1"/>
</dbReference>
<dbReference type="InterPro" id="IPR001584">
    <property type="entry name" value="Integrase_cat-core"/>
</dbReference>
<dbReference type="EMBL" id="SGVY01000121">
    <property type="protein sequence ID" value="TFH68097.1"/>
    <property type="molecule type" value="Genomic_DNA"/>
</dbReference>
<dbReference type="InterPro" id="IPR050900">
    <property type="entry name" value="Transposase_IS3/IS150/IS904"/>
</dbReference>
<comment type="caution">
    <text evidence="2">The sequence shown here is derived from an EMBL/GenBank/DDBJ whole genome shotgun (WGS) entry which is preliminary data.</text>
</comment>
<evidence type="ECO:0000313" key="2">
    <source>
        <dbReference type="EMBL" id="TFH68097.1"/>
    </source>
</evidence>
<accession>A0A4Y8UJV9</accession>
<dbReference type="SUPFAM" id="SSF53098">
    <property type="entry name" value="Ribonuclease H-like"/>
    <property type="match status" value="1"/>
</dbReference>
<dbReference type="Proteomes" id="UP000297872">
    <property type="component" value="Unassembled WGS sequence"/>
</dbReference>
<dbReference type="AlphaFoldDB" id="A0A4Y8UJV9"/>
<gene>
    <name evidence="2" type="ORF">EXN75_17335</name>
</gene>
<dbReference type="GO" id="GO:0015074">
    <property type="term" value="P:DNA integration"/>
    <property type="evidence" value="ECO:0007669"/>
    <property type="project" value="InterPro"/>
</dbReference>
<dbReference type="GO" id="GO:0003676">
    <property type="term" value="F:nucleic acid binding"/>
    <property type="evidence" value="ECO:0007669"/>
    <property type="project" value="InterPro"/>
</dbReference>
<organism evidence="2 3">
    <name type="scientific">Segatella hominis</name>
    <dbReference type="NCBI Taxonomy" id="2518605"/>
    <lineage>
        <taxon>Bacteria</taxon>
        <taxon>Pseudomonadati</taxon>
        <taxon>Bacteroidota</taxon>
        <taxon>Bacteroidia</taxon>
        <taxon>Bacteroidales</taxon>
        <taxon>Prevotellaceae</taxon>
        <taxon>Segatella</taxon>
    </lineage>
</organism>